<dbReference type="Proteomes" id="UP001597440">
    <property type="component" value="Unassembled WGS sequence"/>
</dbReference>
<accession>A0ABW5L4F5</accession>
<sequence length="151" mass="17149">MPKDLEFQIKADGNFLKIAPIGLIYYDSNSDWNKNWIRAAIKVQGGVFSGRYDADLTTFDFDNLKCDLEKLDGNLSGEMEFDDLEGFLSLKIVGDGTGNFVAEVTCNDTPDINSSELKFQIYFDQTYIKDMVHSLDEITKRYPIVGDYKKS</sequence>
<evidence type="ECO:0000313" key="1">
    <source>
        <dbReference type="EMBL" id="MFD2556064.1"/>
    </source>
</evidence>
<proteinExistence type="predicted"/>
<organism evidence="1 2">
    <name type="scientific">Sphingobacterium tabacisoli</name>
    <dbReference type="NCBI Taxonomy" id="2044855"/>
    <lineage>
        <taxon>Bacteria</taxon>
        <taxon>Pseudomonadati</taxon>
        <taxon>Bacteroidota</taxon>
        <taxon>Sphingobacteriia</taxon>
        <taxon>Sphingobacteriales</taxon>
        <taxon>Sphingobacteriaceae</taxon>
        <taxon>Sphingobacterium</taxon>
    </lineage>
</organism>
<evidence type="ECO:0000313" key="2">
    <source>
        <dbReference type="Proteomes" id="UP001597440"/>
    </source>
</evidence>
<dbReference type="EMBL" id="JBHULD010000018">
    <property type="protein sequence ID" value="MFD2556064.1"/>
    <property type="molecule type" value="Genomic_DNA"/>
</dbReference>
<dbReference type="RefSeq" id="WP_210352858.1">
    <property type="nucleotide sequence ID" value="NZ_JAEQMU010000001.1"/>
</dbReference>
<dbReference type="Pfam" id="PF24716">
    <property type="entry name" value="WapI"/>
    <property type="match status" value="1"/>
</dbReference>
<keyword evidence="2" id="KW-1185">Reference proteome</keyword>
<name>A0ABW5L4F5_9SPHI</name>
<dbReference type="InterPro" id="IPR056510">
    <property type="entry name" value="WapI"/>
</dbReference>
<comment type="caution">
    <text evidence="1">The sequence shown here is derived from an EMBL/GenBank/DDBJ whole genome shotgun (WGS) entry which is preliminary data.</text>
</comment>
<reference evidence="2" key="1">
    <citation type="journal article" date="2019" name="Int. J. Syst. Evol. Microbiol.">
        <title>The Global Catalogue of Microorganisms (GCM) 10K type strain sequencing project: providing services to taxonomists for standard genome sequencing and annotation.</title>
        <authorList>
            <consortium name="The Broad Institute Genomics Platform"/>
            <consortium name="The Broad Institute Genome Sequencing Center for Infectious Disease"/>
            <person name="Wu L."/>
            <person name="Ma J."/>
        </authorList>
    </citation>
    <scope>NUCLEOTIDE SEQUENCE [LARGE SCALE GENOMIC DNA]</scope>
    <source>
        <strain evidence="2">KCTC 52298</strain>
    </source>
</reference>
<protein>
    <submittedName>
        <fullName evidence="1">Uncharacterized protein</fullName>
    </submittedName>
</protein>
<gene>
    <name evidence="1" type="ORF">ACFSQW_16850</name>
</gene>